<dbReference type="Proteomes" id="UP000032582">
    <property type="component" value="Unassembled WGS sequence"/>
</dbReference>
<evidence type="ECO:0000259" key="1">
    <source>
        <dbReference type="Pfam" id="PF00534"/>
    </source>
</evidence>
<keyword evidence="2" id="KW-0808">Transferase</keyword>
<gene>
    <name evidence="2" type="ORF">UA45_15230</name>
</gene>
<dbReference type="PATRIC" id="fig|582.24.peg.4853"/>
<organism evidence="2 3">
    <name type="scientific">Morganella morganii</name>
    <name type="common">Proteus morganii</name>
    <dbReference type="NCBI Taxonomy" id="582"/>
    <lineage>
        <taxon>Bacteria</taxon>
        <taxon>Pseudomonadati</taxon>
        <taxon>Pseudomonadota</taxon>
        <taxon>Gammaproteobacteria</taxon>
        <taxon>Enterobacterales</taxon>
        <taxon>Morganellaceae</taxon>
        <taxon>Morganella</taxon>
    </lineage>
</organism>
<dbReference type="EMBL" id="JZSH01000205">
    <property type="protein sequence ID" value="KJF77037.1"/>
    <property type="molecule type" value="Genomic_DNA"/>
</dbReference>
<comment type="caution">
    <text evidence="2">The sequence shown here is derived from an EMBL/GenBank/DDBJ whole genome shotgun (WGS) entry which is preliminary data.</text>
</comment>
<sequence>MKVAHLINLSGFGGVEKRFSMFMENSQFDNTIICCSNTIDDKISDLFDDKKIIFANRIFNNFNIKYPTALRKKILIAKIKMLQPDVLIIWDFMPRIDLSEIKCKKIYYDCGCGWRYPQNKKTDDFFKNIDSVISNSNASKRIIQLRYNFNKDINVVLNRLNMPISPEPRDISGERIVLGTASRLVGIKGIGISILTVKELLDNGVNAFLIIAGDGDNRKELERLTERLSLQENVEFIGYKSDLTDFYDKIDIYLSTPVTEAFGLSCIEAMSHGIPVIYPLIDGQPEAIKNEYSGIAIKPTLLPDEYKEKTNINIDFPYDVYDPTDDKLTSIKLISPSDCMDAIHHIINNYHDLSKNALVWSKNTMDFPFFINEFEFSNRRLRKIK</sequence>
<dbReference type="InterPro" id="IPR001296">
    <property type="entry name" value="Glyco_trans_1"/>
</dbReference>
<dbReference type="GO" id="GO:0016757">
    <property type="term" value="F:glycosyltransferase activity"/>
    <property type="evidence" value="ECO:0007669"/>
    <property type="project" value="InterPro"/>
</dbReference>
<protein>
    <submittedName>
        <fullName evidence="2">Glycosyl transferase</fullName>
    </submittedName>
</protein>
<dbReference type="PANTHER" id="PTHR45871">
    <property type="entry name" value="N-ACETYLGLUCOSAMINYL-PHOSPHATIDYLINOSITOL BIOSYNTHETIC PROTEIN"/>
    <property type="match status" value="1"/>
</dbReference>
<evidence type="ECO:0000313" key="3">
    <source>
        <dbReference type="Proteomes" id="UP000032582"/>
    </source>
</evidence>
<dbReference type="PANTHER" id="PTHR45871:SF1">
    <property type="entry name" value="PHOSPHATIDYLINOSITOL N-ACETYLGLUCOSAMINYLTRANSFERASE SUBUNIT A"/>
    <property type="match status" value="1"/>
</dbReference>
<dbReference type="Pfam" id="PF00534">
    <property type="entry name" value="Glycos_transf_1"/>
    <property type="match status" value="1"/>
</dbReference>
<feature type="domain" description="Glycosyl transferase family 1" evidence="1">
    <location>
        <begin position="170"/>
        <end position="309"/>
    </location>
</feature>
<dbReference type="Gene3D" id="3.40.50.2000">
    <property type="entry name" value="Glycogen Phosphorylase B"/>
    <property type="match status" value="2"/>
</dbReference>
<name>A0A0D8L5F3_MORMO</name>
<accession>A0A0D8L5F3</accession>
<proteinExistence type="predicted"/>
<dbReference type="AlphaFoldDB" id="A0A0D8L5F3"/>
<dbReference type="SUPFAM" id="SSF53756">
    <property type="entry name" value="UDP-Glycosyltransferase/glycogen phosphorylase"/>
    <property type="match status" value="1"/>
</dbReference>
<evidence type="ECO:0000313" key="2">
    <source>
        <dbReference type="EMBL" id="KJF77037.1"/>
    </source>
</evidence>
<reference evidence="2 3" key="1">
    <citation type="submission" date="2015-02" db="EMBL/GenBank/DDBJ databases">
        <title>Whole genome shotgun sequencing of cultured foodborne pathogen.</title>
        <authorList>
            <person name="Timme R."/>
            <person name="Allard M.W."/>
            <person name="Strain E."/>
            <person name="Evans P.S."/>
            <person name="Brown E."/>
        </authorList>
    </citation>
    <scope>NUCLEOTIDE SEQUENCE [LARGE SCALE GENOMIC DNA]</scope>
    <source>
        <strain evidence="2 3">GCSL-TSO-24</strain>
    </source>
</reference>